<dbReference type="NCBIfam" id="TIGR04282">
    <property type="entry name" value="glyco_like_cofC"/>
    <property type="match status" value="1"/>
</dbReference>
<dbReference type="PANTHER" id="PTHR36529">
    <property type="entry name" value="SLL1095 PROTEIN"/>
    <property type="match status" value="1"/>
</dbReference>
<dbReference type="Proteomes" id="UP001626537">
    <property type="component" value="Chromosome"/>
</dbReference>
<evidence type="ECO:0000313" key="1">
    <source>
        <dbReference type="EMBL" id="WOJ94338.1"/>
    </source>
</evidence>
<dbReference type="SUPFAM" id="SSF53448">
    <property type="entry name" value="Nucleotide-diphospho-sugar transferases"/>
    <property type="match status" value="1"/>
</dbReference>
<sequence>MSDTRLLQQFARYPEPGKVKTRLQTALTARDACAVHEELLLHTANTLVACGFGPAELWLDRLDEHLTLSAALSLGMSGVYLQQGADLGERMYAALAQGLTRAQAVVLVGSDCPVLSRDYLAAAFKALESTQVVLGPAEDGGFVLIACTSVREGMFDDISWGGAQVLDETQQRLKKANLSHALLDVLYDIDTPADLQRWRNDQGSGVGSDSCVLN</sequence>
<organism evidence="1 2">
    <name type="scientific">Congregibacter variabilis</name>
    <dbReference type="NCBI Taxonomy" id="3081200"/>
    <lineage>
        <taxon>Bacteria</taxon>
        <taxon>Pseudomonadati</taxon>
        <taxon>Pseudomonadota</taxon>
        <taxon>Gammaproteobacteria</taxon>
        <taxon>Cellvibrionales</taxon>
        <taxon>Halieaceae</taxon>
        <taxon>Congregibacter</taxon>
    </lineage>
</organism>
<dbReference type="InterPro" id="IPR018641">
    <property type="entry name" value="Trfase_1_rSAM/seldom-assoc"/>
</dbReference>
<evidence type="ECO:0000313" key="2">
    <source>
        <dbReference type="Proteomes" id="UP001626537"/>
    </source>
</evidence>
<dbReference type="Pfam" id="PF09837">
    <property type="entry name" value="DUF2064"/>
    <property type="match status" value="1"/>
</dbReference>
<dbReference type="Gene3D" id="3.90.550.10">
    <property type="entry name" value="Spore Coat Polysaccharide Biosynthesis Protein SpsA, Chain A"/>
    <property type="match status" value="1"/>
</dbReference>
<dbReference type="EMBL" id="CP136864">
    <property type="protein sequence ID" value="WOJ94338.1"/>
    <property type="molecule type" value="Genomic_DNA"/>
</dbReference>
<dbReference type="InterPro" id="IPR029044">
    <property type="entry name" value="Nucleotide-diphossugar_trans"/>
</dbReference>
<protein>
    <submittedName>
        <fullName evidence="1">TIGR04282 family arsenosugar biosynthesis glycosyltransferase</fullName>
    </submittedName>
</protein>
<accession>A0ABZ0I5K5</accession>
<reference evidence="1 2" key="1">
    <citation type="submission" date="2023-10" db="EMBL/GenBank/DDBJ databases">
        <title>Two novel species belonging to the OM43/NOR5 clade.</title>
        <authorList>
            <person name="Park M."/>
        </authorList>
    </citation>
    <scope>NUCLEOTIDE SEQUENCE [LARGE SCALE GENOMIC DNA]</scope>
    <source>
        <strain evidence="1 2">IMCC43200</strain>
    </source>
</reference>
<gene>
    <name evidence="1" type="ORF">R0135_04045</name>
</gene>
<dbReference type="PANTHER" id="PTHR36529:SF1">
    <property type="entry name" value="GLYCOSYLTRANSFERASE"/>
    <property type="match status" value="1"/>
</dbReference>
<keyword evidence="2" id="KW-1185">Reference proteome</keyword>
<name>A0ABZ0I5K5_9GAMM</name>
<dbReference type="RefSeq" id="WP_407348974.1">
    <property type="nucleotide sequence ID" value="NZ_CP136864.1"/>
</dbReference>
<proteinExistence type="predicted"/>